<accession>A0A6B0GEC0</accession>
<feature type="transmembrane region" description="Helical" evidence="3">
    <location>
        <begin position="6"/>
        <end position="26"/>
    </location>
</feature>
<dbReference type="RefSeq" id="WP_158202897.1">
    <property type="nucleotide sequence ID" value="NZ_WSZK01000005.1"/>
</dbReference>
<evidence type="ECO:0000313" key="5">
    <source>
        <dbReference type="EMBL" id="MWG33162.1"/>
    </source>
</evidence>
<dbReference type="PANTHER" id="PTHR43630:SF1">
    <property type="entry name" value="POLY-BETA-1,6-N-ACETYL-D-GLUCOSAMINE SYNTHASE"/>
    <property type="match status" value="1"/>
</dbReference>
<organism evidence="5 6">
    <name type="scientific">Halomarina oriensis</name>
    <dbReference type="NCBI Taxonomy" id="671145"/>
    <lineage>
        <taxon>Archaea</taxon>
        <taxon>Methanobacteriati</taxon>
        <taxon>Methanobacteriota</taxon>
        <taxon>Stenosarchaea group</taxon>
        <taxon>Halobacteria</taxon>
        <taxon>Halobacteriales</taxon>
        <taxon>Natronomonadaceae</taxon>
        <taxon>Halomarina</taxon>
    </lineage>
</organism>
<dbReference type="OrthoDB" id="43988at2157"/>
<dbReference type="SUPFAM" id="SSF53448">
    <property type="entry name" value="Nucleotide-diphospho-sugar transferases"/>
    <property type="match status" value="1"/>
</dbReference>
<dbReference type="Pfam" id="PF00535">
    <property type="entry name" value="Glycos_transf_2"/>
    <property type="match status" value="1"/>
</dbReference>
<dbReference type="AlphaFoldDB" id="A0A6B0GEC0"/>
<dbReference type="EMBL" id="WSZK01000005">
    <property type="protein sequence ID" value="MWG33162.1"/>
    <property type="molecule type" value="Genomic_DNA"/>
</dbReference>
<comment type="caution">
    <text evidence="5">The sequence shown here is derived from an EMBL/GenBank/DDBJ whole genome shotgun (WGS) entry which is preliminary data.</text>
</comment>
<dbReference type="InterPro" id="IPR029044">
    <property type="entry name" value="Nucleotide-diphossugar_trans"/>
</dbReference>
<dbReference type="Gene3D" id="3.90.550.10">
    <property type="entry name" value="Spore Coat Polysaccharide Biosynthesis Protein SpsA, Chain A"/>
    <property type="match status" value="1"/>
</dbReference>
<feature type="domain" description="Glycosyltransferase 2-like" evidence="4">
    <location>
        <begin position="44"/>
        <end position="206"/>
    </location>
</feature>
<keyword evidence="3" id="KW-0812">Transmembrane</keyword>
<sequence>MLIEFGIGLLAVAAVPYLLFGVLYAWHRPSGSPIEKAPYEPTVSIVLPTYNEAAIVERKLADIAALDYPVEKLELVVVDASDDRTPDLVESYFDDGEGPTVRVIRETDRKGLAIALNEGYAAATNEIIVKTDCDSKLAPDALREAMANFVDPEVGGVTGRTGEVLGGSEVESDYRGMQTHIQTLESHLDSTFIFHGPFSAFRRDLVVPVDADSLADDSELALRVRRNGHRVVFDPAVRYAEAAHSGFRQRRTQKDRRAMGLIRLLTRQADALGRHGRYGRAVLPFNWLFMIVGPWLAAAGLTVLTVGAFASFGLAGVALPLALAAFVAVGSRDALGPFQPFYALFDTQVSLLHAALALQFTAADGQWEPEAELREAFD</sequence>
<dbReference type="InterPro" id="IPR001173">
    <property type="entry name" value="Glyco_trans_2-like"/>
</dbReference>
<name>A0A6B0GEC0_9EURY</name>
<keyword evidence="6" id="KW-1185">Reference proteome</keyword>
<evidence type="ECO:0000256" key="2">
    <source>
        <dbReference type="ARBA" id="ARBA00022679"/>
    </source>
</evidence>
<keyword evidence="3" id="KW-0472">Membrane</keyword>
<feature type="transmembrane region" description="Helical" evidence="3">
    <location>
        <begin position="282"/>
        <end position="303"/>
    </location>
</feature>
<dbReference type="Proteomes" id="UP000451471">
    <property type="component" value="Unassembled WGS sequence"/>
</dbReference>
<evidence type="ECO:0000256" key="1">
    <source>
        <dbReference type="ARBA" id="ARBA00022676"/>
    </source>
</evidence>
<protein>
    <submittedName>
        <fullName evidence="5">Glycosyltransferase</fullName>
    </submittedName>
</protein>
<reference evidence="5 6" key="1">
    <citation type="submission" date="2019-12" db="EMBL/GenBank/DDBJ databases">
        <title>Halocatena pleomorpha gen. nov. sp. nov., an extremely halophilic archaeon of family Halobacteriaceae isolated from saltpan soil.</title>
        <authorList>
            <person name="Pal Y."/>
            <person name="Verma A."/>
            <person name="Krishnamurthi S."/>
            <person name="Kumar P."/>
        </authorList>
    </citation>
    <scope>NUCLEOTIDE SEQUENCE [LARGE SCALE GENOMIC DNA]</scope>
    <source>
        <strain evidence="5 6">JCM 16495</strain>
    </source>
</reference>
<gene>
    <name evidence="5" type="ORF">GQS65_01435</name>
</gene>
<keyword evidence="2 5" id="KW-0808">Transferase</keyword>
<dbReference type="GO" id="GO:0016757">
    <property type="term" value="F:glycosyltransferase activity"/>
    <property type="evidence" value="ECO:0007669"/>
    <property type="project" value="UniProtKB-KW"/>
</dbReference>
<feature type="transmembrane region" description="Helical" evidence="3">
    <location>
        <begin position="309"/>
        <end position="329"/>
    </location>
</feature>
<evidence type="ECO:0000259" key="4">
    <source>
        <dbReference type="Pfam" id="PF00535"/>
    </source>
</evidence>
<keyword evidence="3" id="KW-1133">Transmembrane helix</keyword>
<evidence type="ECO:0000256" key="3">
    <source>
        <dbReference type="SAM" id="Phobius"/>
    </source>
</evidence>
<proteinExistence type="predicted"/>
<keyword evidence="1" id="KW-0328">Glycosyltransferase</keyword>
<dbReference type="PANTHER" id="PTHR43630">
    <property type="entry name" value="POLY-BETA-1,6-N-ACETYL-D-GLUCOSAMINE SYNTHASE"/>
    <property type="match status" value="1"/>
</dbReference>
<evidence type="ECO:0000313" key="6">
    <source>
        <dbReference type="Proteomes" id="UP000451471"/>
    </source>
</evidence>